<proteinExistence type="predicted"/>
<dbReference type="AlphaFoldDB" id="A0AAV5JXD0"/>
<dbReference type="EMBL" id="BPVZ01000050">
    <property type="protein sequence ID" value="GKV18387.1"/>
    <property type="molecule type" value="Genomic_DNA"/>
</dbReference>
<keyword evidence="2" id="KW-1185">Reference proteome</keyword>
<organism evidence="1 2">
    <name type="scientific">Rubroshorea leprosula</name>
    <dbReference type="NCBI Taxonomy" id="152421"/>
    <lineage>
        <taxon>Eukaryota</taxon>
        <taxon>Viridiplantae</taxon>
        <taxon>Streptophyta</taxon>
        <taxon>Embryophyta</taxon>
        <taxon>Tracheophyta</taxon>
        <taxon>Spermatophyta</taxon>
        <taxon>Magnoliopsida</taxon>
        <taxon>eudicotyledons</taxon>
        <taxon>Gunneridae</taxon>
        <taxon>Pentapetalae</taxon>
        <taxon>rosids</taxon>
        <taxon>malvids</taxon>
        <taxon>Malvales</taxon>
        <taxon>Dipterocarpaceae</taxon>
        <taxon>Rubroshorea</taxon>
    </lineage>
</organism>
<dbReference type="Proteomes" id="UP001054252">
    <property type="component" value="Unassembled WGS sequence"/>
</dbReference>
<evidence type="ECO:0000313" key="1">
    <source>
        <dbReference type="EMBL" id="GKV18387.1"/>
    </source>
</evidence>
<name>A0AAV5JXD0_9ROSI</name>
<gene>
    <name evidence="1" type="ORF">SLEP1_g28782</name>
</gene>
<protein>
    <submittedName>
        <fullName evidence="1">Uncharacterized protein</fullName>
    </submittedName>
</protein>
<accession>A0AAV5JXD0</accession>
<reference evidence="1 2" key="1">
    <citation type="journal article" date="2021" name="Commun. Biol.">
        <title>The genome of Shorea leprosula (Dipterocarpaceae) highlights the ecological relevance of drought in aseasonal tropical rainforests.</title>
        <authorList>
            <person name="Ng K.K.S."/>
            <person name="Kobayashi M.J."/>
            <person name="Fawcett J.A."/>
            <person name="Hatakeyama M."/>
            <person name="Paape T."/>
            <person name="Ng C.H."/>
            <person name="Ang C.C."/>
            <person name="Tnah L.H."/>
            <person name="Lee C.T."/>
            <person name="Nishiyama T."/>
            <person name="Sese J."/>
            <person name="O'Brien M.J."/>
            <person name="Copetti D."/>
            <person name="Mohd Noor M.I."/>
            <person name="Ong R.C."/>
            <person name="Putra M."/>
            <person name="Sireger I.Z."/>
            <person name="Indrioko S."/>
            <person name="Kosugi Y."/>
            <person name="Izuno A."/>
            <person name="Isagi Y."/>
            <person name="Lee S.L."/>
            <person name="Shimizu K.K."/>
        </authorList>
    </citation>
    <scope>NUCLEOTIDE SEQUENCE [LARGE SCALE GENOMIC DNA]</scope>
    <source>
        <strain evidence="1">214</strain>
    </source>
</reference>
<evidence type="ECO:0000313" key="2">
    <source>
        <dbReference type="Proteomes" id="UP001054252"/>
    </source>
</evidence>
<sequence>MAPATMTSVIISYYGFGHIDSGHYFYHGYGHDRSGHTLFLSHTVILSIVGGGNKRKVTAERPEFTEGDCAFSKFLLSYVNCWN</sequence>
<comment type="caution">
    <text evidence="1">The sequence shown here is derived from an EMBL/GenBank/DDBJ whole genome shotgun (WGS) entry which is preliminary data.</text>
</comment>